<gene>
    <name evidence="1" type="ORF">KPSA3_00378</name>
</gene>
<evidence type="ECO:0000313" key="2">
    <source>
        <dbReference type="Proteomes" id="UP000248291"/>
    </source>
</evidence>
<dbReference type="EMBL" id="BGKA01000015">
    <property type="protein sequence ID" value="GBH14489.1"/>
    <property type="molecule type" value="Genomic_DNA"/>
</dbReference>
<accession>A0AAN4TIN6</accession>
<keyword evidence="1" id="KW-0238">DNA-binding</keyword>
<dbReference type="GO" id="GO:0003677">
    <property type="term" value="F:DNA binding"/>
    <property type="evidence" value="ECO:0007669"/>
    <property type="project" value="UniProtKB-KW"/>
</dbReference>
<dbReference type="AlphaFoldDB" id="A0AAN4TIN6"/>
<protein>
    <submittedName>
        <fullName evidence="1">DNA-binding transcriptional regulator</fullName>
    </submittedName>
</protein>
<dbReference type="Proteomes" id="UP000248291">
    <property type="component" value="Unassembled WGS sequence"/>
</dbReference>
<organism evidence="1 2">
    <name type="scientific">Pseudomonas syringae pv. actinidiae</name>
    <dbReference type="NCBI Taxonomy" id="103796"/>
    <lineage>
        <taxon>Bacteria</taxon>
        <taxon>Pseudomonadati</taxon>
        <taxon>Pseudomonadota</taxon>
        <taxon>Gammaproteobacteria</taxon>
        <taxon>Pseudomonadales</taxon>
        <taxon>Pseudomonadaceae</taxon>
        <taxon>Pseudomonas</taxon>
        <taxon>Pseudomonas syringae</taxon>
    </lineage>
</organism>
<proteinExistence type="predicted"/>
<reference evidence="1 2" key="1">
    <citation type="submission" date="2018-04" db="EMBL/GenBank/DDBJ databases">
        <title>Draft genome sequence of Pseudomonas syringae pv. actinidiae biovar 3 strains isolated from kiwifruit in Kagawa prefecture.</title>
        <authorList>
            <person name="Tabuchi M."/>
            <person name="Saito M."/>
            <person name="Fujiwara S."/>
            <person name="Sasa N."/>
            <person name="Akimitsu K."/>
            <person name="Gomi K."/>
            <person name="Konishi-Sugita S."/>
            <person name="Hamano K."/>
            <person name="Kataoka I."/>
        </authorList>
    </citation>
    <scope>NUCLEOTIDE SEQUENCE [LARGE SCALE GENOMIC DNA]</scope>
    <source>
        <strain evidence="1 2">MAFF212211</strain>
    </source>
</reference>
<name>A0AAN4TIN6_PSESF</name>
<sequence length="60" mass="6533">MSMQHLSKGLSYAESILGDTRGHGMSRAEVISDALRMARLKLSLSANGYDPDNPALRNTK</sequence>
<dbReference type="InterPro" id="IPR040871">
    <property type="entry name" value="HopA1"/>
</dbReference>
<comment type="caution">
    <text evidence="1">The sequence shown here is derived from an EMBL/GenBank/DDBJ whole genome shotgun (WGS) entry which is preliminary data.</text>
</comment>
<evidence type="ECO:0000313" key="1">
    <source>
        <dbReference type="EMBL" id="GBH14489.1"/>
    </source>
</evidence>
<dbReference type="Pfam" id="PF17914">
    <property type="entry name" value="HopA1"/>
    <property type="match status" value="1"/>
</dbReference>